<evidence type="ECO:0000313" key="3">
    <source>
        <dbReference type="EMBL" id="CCM63172.1"/>
    </source>
</evidence>
<proteinExistence type="predicted"/>
<evidence type="ECO:0000313" key="4">
    <source>
        <dbReference type="Proteomes" id="UP000018291"/>
    </source>
</evidence>
<dbReference type="AlphaFoldDB" id="R4Z3K9"/>
<protein>
    <recommendedName>
        <fullName evidence="5">Lipoprotein</fullName>
    </recommendedName>
</protein>
<gene>
    <name evidence="3" type="ORF">BN381_190006</name>
</gene>
<keyword evidence="2" id="KW-0732">Signal</keyword>
<dbReference type="Proteomes" id="UP000018291">
    <property type="component" value="Unassembled WGS sequence"/>
</dbReference>
<dbReference type="STRING" id="1229780.BN381_190006"/>
<feature type="compositionally biased region" description="Polar residues" evidence="1">
    <location>
        <begin position="30"/>
        <end position="48"/>
    </location>
</feature>
<feature type="region of interest" description="Disordered" evidence="1">
    <location>
        <begin position="30"/>
        <end position="50"/>
    </location>
</feature>
<evidence type="ECO:0000256" key="2">
    <source>
        <dbReference type="SAM" id="SignalP"/>
    </source>
</evidence>
<accession>R4Z3K9</accession>
<reference evidence="3 4" key="1">
    <citation type="journal article" date="2013" name="ISME J.">
        <title>Metabolic model for the filamentous 'Candidatus Microthrix parvicella' based on genomic and metagenomic analyses.</title>
        <authorList>
            <person name="Jon McIlroy S."/>
            <person name="Kristiansen R."/>
            <person name="Albertsen M."/>
            <person name="Michael Karst S."/>
            <person name="Rossetti S."/>
            <person name="Lund Nielsen J."/>
            <person name="Tandoi V."/>
            <person name="James Seviour R."/>
            <person name="Nielsen P.H."/>
        </authorList>
    </citation>
    <scope>NUCLEOTIDE SEQUENCE [LARGE SCALE GENOMIC DNA]</scope>
    <source>
        <strain evidence="3 4">RN1</strain>
    </source>
</reference>
<evidence type="ECO:0008006" key="5">
    <source>
        <dbReference type="Google" id="ProtNLM"/>
    </source>
</evidence>
<organism evidence="3 4">
    <name type="scientific">Candidatus Neomicrothrix parvicella RN1</name>
    <dbReference type="NCBI Taxonomy" id="1229780"/>
    <lineage>
        <taxon>Bacteria</taxon>
        <taxon>Bacillati</taxon>
        <taxon>Actinomycetota</taxon>
        <taxon>Acidimicrobiia</taxon>
        <taxon>Acidimicrobiales</taxon>
        <taxon>Microthrixaceae</taxon>
        <taxon>Candidatus Neomicrothrix</taxon>
    </lineage>
</organism>
<feature type="chain" id="PRO_5039118984" description="Lipoprotein" evidence="2">
    <location>
        <begin position="31"/>
        <end position="170"/>
    </location>
</feature>
<evidence type="ECO:0000256" key="1">
    <source>
        <dbReference type="SAM" id="MobiDB-lite"/>
    </source>
</evidence>
<dbReference type="HOGENOM" id="CLU_1567840_0_0_11"/>
<dbReference type="PROSITE" id="PS51257">
    <property type="entry name" value="PROKAR_LIPOPROTEIN"/>
    <property type="match status" value="1"/>
</dbReference>
<feature type="signal peptide" evidence="2">
    <location>
        <begin position="1"/>
        <end position="30"/>
    </location>
</feature>
<dbReference type="EMBL" id="CANL01000011">
    <property type="protein sequence ID" value="CCM63172.1"/>
    <property type="molecule type" value="Genomic_DNA"/>
</dbReference>
<keyword evidence="4" id="KW-1185">Reference proteome</keyword>
<sequence>MVMTRPSGGFRHLFVVGALALMVASGCSNSDRPTSSASSTTEPQTSDMPTAGVKQFCTEFAEVLSSEDPDFDRLKASAPKEVTPEVDSVVSFSTAAEVADEAPDEAVIAEFQRSVVGMTVYAASECDDIEAVVADLGLDANDLKVLRKYTLADVRNDDTWPTIEKAISAG</sequence>
<comment type="caution">
    <text evidence="3">The sequence shown here is derived from an EMBL/GenBank/DDBJ whole genome shotgun (WGS) entry which is preliminary data.</text>
</comment>
<name>R4Z3K9_9ACTN</name>